<dbReference type="EMBL" id="PYYB01000003">
    <property type="protein sequence ID" value="PTL55646.1"/>
    <property type="molecule type" value="Genomic_DNA"/>
</dbReference>
<keyword evidence="3" id="KW-1185">Reference proteome</keyword>
<dbReference type="Proteomes" id="UP000240739">
    <property type="component" value="Unassembled WGS sequence"/>
</dbReference>
<evidence type="ECO:0000256" key="1">
    <source>
        <dbReference type="ARBA" id="ARBA00022801"/>
    </source>
</evidence>
<dbReference type="PANTHER" id="PTHR31377">
    <property type="entry name" value="AGMATINE DEIMINASE-RELATED"/>
    <property type="match status" value="1"/>
</dbReference>
<reference evidence="2 3" key="1">
    <citation type="submission" date="2018-03" db="EMBL/GenBank/DDBJ databases">
        <title>Aquarubrobacter algicola gen. nov., sp. nov., a novel actinobacterium isolated from shallow eutrophic lake during the end of cyanobacterial harmful algal blooms.</title>
        <authorList>
            <person name="Chun S.J."/>
        </authorList>
    </citation>
    <scope>NUCLEOTIDE SEQUENCE [LARGE SCALE GENOMIC DNA]</scope>
    <source>
        <strain evidence="2 3">Seoho-28</strain>
    </source>
</reference>
<name>A0A2T4UDR2_9ACTN</name>
<dbReference type="Pfam" id="PF04371">
    <property type="entry name" value="PAD_porph"/>
    <property type="match status" value="1"/>
</dbReference>
<dbReference type="PANTHER" id="PTHR31377:SF0">
    <property type="entry name" value="AGMATINE DEIMINASE-RELATED"/>
    <property type="match status" value="1"/>
</dbReference>
<gene>
    <name evidence="2" type="ORF">C7Y72_18605</name>
</gene>
<keyword evidence="1" id="KW-0378">Hydrolase</keyword>
<dbReference type="GO" id="GO:0009446">
    <property type="term" value="P:putrescine biosynthetic process"/>
    <property type="evidence" value="ECO:0007669"/>
    <property type="project" value="InterPro"/>
</dbReference>
<dbReference type="RefSeq" id="WP_107570689.1">
    <property type="nucleotide sequence ID" value="NZ_PYYB01000003.1"/>
</dbReference>
<accession>A0A2T4UDR2</accession>
<proteinExistence type="predicted"/>
<comment type="caution">
    <text evidence="2">The sequence shown here is derived from an EMBL/GenBank/DDBJ whole genome shotgun (WGS) entry which is preliminary data.</text>
</comment>
<organism evidence="2 3">
    <name type="scientific">Paraconexibacter algicola</name>
    <dbReference type="NCBI Taxonomy" id="2133960"/>
    <lineage>
        <taxon>Bacteria</taxon>
        <taxon>Bacillati</taxon>
        <taxon>Actinomycetota</taxon>
        <taxon>Thermoleophilia</taxon>
        <taxon>Solirubrobacterales</taxon>
        <taxon>Paraconexibacteraceae</taxon>
        <taxon>Paraconexibacter</taxon>
    </lineage>
</organism>
<dbReference type="Gene3D" id="3.75.10.10">
    <property type="entry name" value="L-arginine/glycine Amidinotransferase, Chain A"/>
    <property type="match status" value="1"/>
</dbReference>
<dbReference type="GO" id="GO:0047632">
    <property type="term" value="F:agmatine deiminase activity"/>
    <property type="evidence" value="ECO:0007669"/>
    <property type="project" value="TreeGrafter"/>
</dbReference>
<evidence type="ECO:0000313" key="2">
    <source>
        <dbReference type="EMBL" id="PTL55646.1"/>
    </source>
</evidence>
<dbReference type="SUPFAM" id="SSF55909">
    <property type="entry name" value="Pentein"/>
    <property type="match status" value="1"/>
</dbReference>
<dbReference type="OrthoDB" id="9808013at2"/>
<evidence type="ECO:0000313" key="3">
    <source>
        <dbReference type="Proteomes" id="UP000240739"/>
    </source>
</evidence>
<dbReference type="InterPro" id="IPR007466">
    <property type="entry name" value="Peptidyl-Arg-deiminase_porph"/>
</dbReference>
<sequence length="335" mass="36478">MAFRMPAEWEPHERTLMTWPCRLDMWEELLPAAEEQYAGVANAIVRFEPVTMVVADERAAARARELLEPAVELLHLPADDSWLRDNGPAYVLDGERRQGVCFGFNAWGEKFAPFDADAALAARLVEHLGDEARVEELVLEGGSFGVDGRGTLITTEQCLLHPNRNPDLSREEIEERLRDTLGVQRIVWLGNGLVEDLDTDGHVDLIAAFTRPGQVLLQQVADENPNHGGMLENRRRLESAGLDVLPFPYLSYADVAGERVVVSSMNFYLCNGAVIVPVAGADHDDAALATIADAYPGREVVGVPAEVIAAGGGGPHCITQQVPAVGARQQEDTVG</sequence>
<protein>
    <submittedName>
        <fullName evidence="2">Agmatine deiminase</fullName>
    </submittedName>
</protein>
<dbReference type="GO" id="GO:0004668">
    <property type="term" value="F:protein-arginine deiminase activity"/>
    <property type="evidence" value="ECO:0007669"/>
    <property type="project" value="InterPro"/>
</dbReference>
<dbReference type="AlphaFoldDB" id="A0A2T4UDR2"/>